<evidence type="ECO:0000313" key="9">
    <source>
        <dbReference type="Proteomes" id="UP000749559"/>
    </source>
</evidence>
<protein>
    <recommendedName>
        <fullName evidence="7">C2H2-type domain-containing protein</fullName>
    </recommendedName>
</protein>
<evidence type="ECO:0000259" key="7">
    <source>
        <dbReference type="PROSITE" id="PS50157"/>
    </source>
</evidence>
<dbReference type="PANTHER" id="PTHR24379:SF121">
    <property type="entry name" value="C2H2-TYPE DOMAIN-CONTAINING PROTEIN"/>
    <property type="match status" value="1"/>
</dbReference>
<comment type="caution">
    <text evidence="8">The sequence shown here is derived from an EMBL/GenBank/DDBJ whole genome shotgun (WGS) entry which is preliminary data.</text>
</comment>
<name>A0A8S4PF35_OWEFU</name>
<dbReference type="GO" id="GO:0008270">
    <property type="term" value="F:zinc ion binding"/>
    <property type="evidence" value="ECO:0007669"/>
    <property type="project" value="UniProtKB-KW"/>
</dbReference>
<dbReference type="InterPro" id="IPR013087">
    <property type="entry name" value="Znf_C2H2_type"/>
</dbReference>
<keyword evidence="3 5" id="KW-0863">Zinc-finger</keyword>
<evidence type="ECO:0000256" key="1">
    <source>
        <dbReference type="ARBA" id="ARBA00022723"/>
    </source>
</evidence>
<dbReference type="PANTHER" id="PTHR24379">
    <property type="entry name" value="KRAB AND ZINC FINGER DOMAIN-CONTAINING"/>
    <property type="match status" value="1"/>
</dbReference>
<evidence type="ECO:0000313" key="8">
    <source>
        <dbReference type="EMBL" id="CAH1792200.1"/>
    </source>
</evidence>
<dbReference type="PROSITE" id="PS50157">
    <property type="entry name" value="ZINC_FINGER_C2H2_2"/>
    <property type="match status" value="4"/>
</dbReference>
<feature type="domain" description="C2H2-type" evidence="7">
    <location>
        <begin position="14"/>
        <end position="37"/>
    </location>
</feature>
<evidence type="ECO:0000256" key="2">
    <source>
        <dbReference type="ARBA" id="ARBA00022737"/>
    </source>
</evidence>
<dbReference type="Proteomes" id="UP000749559">
    <property type="component" value="Unassembled WGS sequence"/>
</dbReference>
<dbReference type="SMART" id="SM00355">
    <property type="entry name" value="ZnF_C2H2"/>
    <property type="match status" value="5"/>
</dbReference>
<gene>
    <name evidence="8" type="ORF">OFUS_LOCUS17208</name>
</gene>
<sequence length="386" mass="43957">MNPYVTDDGKTTLYHCDKCPETFFDSLKMNRHRKNVHGLVKLICNMCDAALSNTHYQLFAKHLYYTHYFDGKGCFECNICGKFHSNEEALKRHLVIHETRTFHQCKICGQTFTMLANLKIHQELYGDKPHVARKRTDNLKKSHQCVHCGLKFARDAHVKRHILTQHSNAEVVEAVRQEERKRINVHRDKRAVFSKRHFPGYMPKPEGETSSQGRARRKANKKIKMAAKAAIEEAREANARSLAYKQNLLEKQRKNNPPPSSAHQPPAQPPHQPQSLPSPLPTQVPLQRPMPPPMHQLPHDMPPVSMPIPPASMPPPTHSHSHPYSHSQPGGLPPPNPMHNQISIPMHSQRPGPAHAHSQSSGMHVNMEQYYGGGSATRDIFNYFKL</sequence>
<dbReference type="PROSITE" id="PS00028">
    <property type="entry name" value="ZINC_FINGER_C2H2_1"/>
    <property type="match status" value="2"/>
</dbReference>
<keyword evidence="4" id="KW-0862">Zinc</keyword>
<accession>A0A8S4PF35</accession>
<dbReference type="EMBL" id="CAIIXF020000008">
    <property type="protein sequence ID" value="CAH1792200.1"/>
    <property type="molecule type" value="Genomic_DNA"/>
</dbReference>
<feature type="domain" description="C2H2-type" evidence="7">
    <location>
        <begin position="75"/>
        <end position="97"/>
    </location>
</feature>
<evidence type="ECO:0000256" key="4">
    <source>
        <dbReference type="ARBA" id="ARBA00022833"/>
    </source>
</evidence>
<dbReference type="InterPro" id="IPR036236">
    <property type="entry name" value="Znf_C2H2_sf"/>
</dbReference>
<evidence type="ECO:0000256" key="6">
    <source>
        <dbReference type="SAM" id="MobiDB-lite"/>
    </source>
</evidence>
<feature type="domain" description="C2H2-type" evidence="7">
    <location>
        <begin position="103"/>
        <end position="135"/>
    </location>
</feature>
<dbReference type="SUPFAM" id="SSF57667">
    <property type="entry name" value="beta-beta-alpha zinc fingers"/>
    <property type="match status" value="1"/>
</dbReference>
<evidence type="ECO:0000256" key="5">
    <source>
        <dbReference type="PROSITE-ProRule" id="PRU00042"/>
    </source>
</evidence>
<evidence type="ECO:0000256" key="3">
    <source>
        <dbReference type="ARBA" id="ARBA00022771"/>
    </source>
</evidence>
<feature type="compositionally biased region" description="Pro residues" evidence="6">
    <location>
        <begin position="256"/>
        <end position="317"/>
    </location>
</feature>
<feature type="region of interest" description="Disordered" evidence="6">
    <location>
        <begin position="252"/>
        <end position="361"/>
    </location>
</feature>
<reference evidence="8" key="1">
    <citation type="submission" date="2022-03" db="EMBL/GenBank/DDBJ databases">
        <authorList>
            <person name="Martin C."/>
        </authorList>
    </citation>
    <scope>NUCLEOTIDE SEQUENCE</scope>
</reference>
<keyword evidence="2" id="KW-0677">Repeat</keyword>
<dbReference type="OrthoDB" id="10004641at2759"/>
<organism evidence="8 9">
    <name type="scientific">Owenia fusiformis</name>
    <name type="common">Polychaete worm</name>
    <dbReference type="NCBI Taxonomy" id="6347"/>
    <lineage>
        <taxon>Eukaryota</taxon>
        <taxon>Metazoa</taxon>
        <taxon>Spiralia</taxon>
        <taxon>Lophotrochozoa</taxon>
        <taxon>Annelida</taxon>
        <taxon>Polychaeta</taxon>
        <taxon>Sedentaria</taxon>
        <taxon>Canalipalpata</taxon>
        <taxon>Sabellida</taxon>
        <taxon>Oweniida</taxon>
        <taxon>Oweniidae</taxon>
        <taxon>Owenia</taxon>
    </lineage>
</organism>
<keyword evidence="9" id="KW-1185">Reference proteome</keyword>
<feature type="domain" description="C2H2-type" evidence="7">
    <location>
        <begin position="143"/>
        <end position="171"/>
    </location>
</feature>
<dbReference type="Pfam" id="PF00096">
    <property type="entry name" value="zf-C2H2"/>
    <property type="match status" value="2"/>
</dbReference>
<dbReference type="AlphaFoldDB" id="A0A8S4PF35"/>
<keyword evidence="1" id="KW-0479">Metal-binding</keyword>
<feature type="region of interest" description="Disordered" evidence="6">
    <location>
        <begin position="195"/>
        <end position="222"/>
    </location>
</feature>
<proteinExistence type="predicted"/>
<dbReference type="Gene3D" id="3.30.160.60">
    <property type="entry name" value="Classic Zinc Finger"/>
    <property type="match status" value="2"/>
</dbReference>